<name>A0A3L8DIV6_OOCBI</name>
<dbReference type="EMBL" id="QOIP01000007">
    <property type="protein sequence ID" value="RLU20364.1"/>
    <property type="molecule type" value="Genomic_DNA"/>
</dbReference>
<reference evidence="2" key="2">
    <citation type="submission" date="2018-07" db="EMBL/GenBank/DDBJ databases">
        <authorList>
            <person name="Mckenzie S.K."/>
            <person name="Kronauer D.J.C."/>
        </authorList>
    </citation>
    <scope>NUCLEOTIDE SEQUENCE</scope>
    <source>
        <strain evidence="2">Clonal line C1</strain>
    </source>
</reference>
<accession>A0A3L8DIV6</accession>
<dbReference type="AlphaFoldDB" id="A0A3L8DIV6"/>
<proteinExistence type="predicted"/>
<reference evidence="2" key="1">
    <citation type="journal article" date="2018" name="Genome Res.">
        <title>The genomic architecture and molecular evolution of ant odorant receptors.</title>
        <authorList>
            <person name="McKenzie S.K."/>
            <person name="Kronauer D.J.C."/>
        </authorList>
    </citation>
    <scope>NUCLEOTIDE SEQUENCE [LARGE SCALE GENOMIC DNA]</scope>
    <source>
        <strain evidence="2">Clonal line C1</strain>
    </source>
</reference>
<comment type="caution">
    <text evidence="2">The sequence shown here is derived from an EMBL/GenBank/DDBJ whole genome shotgun (WGS) entry which is preliminary data.</text>
</comment>
<feature type="region of interest" description="Disordered" evidence="1">
    <location>
        <begin position="1"/>
        <end position="27"/>
    </location>
</feature>
<dbReference type="OrthoDB" id="10039049at2759"/>
<sequence length="70" mass="7814">MNSKESFGKMSVHPDVANGLHEKVANGNTSTSILRDMTADGLRKRMQVRIADLDLIVIGLNRTQINYNRT</sequence>
<evidence type="ECO:0000256" key="1">
    <source>
        <dbReference type="SAM" id="MobiDB-lite"/>
    </source>
</evidence>
<evidence type="ECO:0000313" key="2">
    <source>
        <dbReference type="EMBL" id="RLU20364.1"/>
    </source>
</evidence>
<organism evidence="2">
    <name type="scientific">Ooceraea biroi</name>
    <name type="common">Clonal raider ant</name>
    <name type="synonym">Cerapachys biroi</name>
    <dbReference type="NCBI Taxonomy" id="2015173"/>
    <lineage>
        <taxon>Eukaryota</taxon>
        <taxon>Metazoa</taxon>
        <taxon>Ecdysozoa</taxon>
        <taxon>Arthropoda</taxon>
        <taxon>Hexapoda</taxon>
        <taxon>Insecta</taxon>
        <taxon>Pterygota</taxon>
        <taxon>Neoptera</taxon>
        <taxon>Endopterygota</taxon>
        <taxon>Hymenoptera</taxon>
        <taxon>Apocrita</taxon>
        <taxon>Aculeata</taxon>
        <taxon>Formicoidea</taxon>
        <taxon>Formicidae</taxon>
        <taxon>Dorylinae</taxon>
        <taxon>Ooceraea</taxon>
    </lineage>
</organism>
<protein>
    <submittedName>
        <fullName evidence="2">Uncharacterized protein</fullName>
    </submittedName>
</protein>
<gene>
    <name evidence="2" type="ORF">DMN91_006972</name>
</gene>
<dbReference type="Proteomes" id="UP000279307">
    <property type="component" value="Chromosome 7"/>
</dbReference>